<feature type="compositionally biased region" description="Polar residues" evidence="1">
    <location>
        <begin position="49"/>
        <end position="62"/>
    </location>
</feature>
<organism evidence="2">
    <name type="scientific">Timspurckia oligopyrenoides</name>
    <dbReference type="NCBI Taxonomy" id="708627"/>
    <lineage>
        <taxon>Eukaryota</taxon>
        <taxon>Rhodophyta</taxon>
        <taxon>Bangiophyceae</taxon>
        <taxon>Porphyridiales</taxon>
        <taxon>Porphyridiaceae</taxon>
        <taxon>Timspurckia</taxon>
    </lineage>
</organism>
<dbReference type="EMBL" id="HBFP01008320">
    <property type="protein sequence ID" value="CAD8821552.1"/>
    <property type="molecule type" value="Transcribed_RNA"/>
</dbReference>
<feature type="region of interest" description="Disordered" evidence="1">
    <location>
        <begin position="1"/>
        <end position="29"/>
    </location>
</feature>
<proteinExistence type="predicted"/>
<name>A0A7S1ESN8_9RHOD</name>
<accession>A0A7S1ESN8</accession>
<evidence type="ECO:0000313" key="2">
    <source>
        <dbReference type="EMBL" id="CAD8821552.1"/>
    </source>
</evidence>
<gene>
    <name evidence="2" type="ORF">TOLI1172_LOCUS5947</name>
</gene>
<dbReference type="AlphaFoldDB" id="A0A7S1ESN8"/>
<reference evidence="2" key="1">
    <citation type="submission" date="2021-01" db="EMBL/GenBank/DDBJ databases">
        <authorList>
            <person name="Corre E."/>
            <person name="Pelletier E."/>
            <person name="Niang G."/>
            <person name="Scheremetjew M."/>
            <person name="Finn R."/>
            <person name="Kale V."/>
            <person name="Holt S."/>
            <person name="Cochrane G."/>
            <person name="Meng A."/>
            <person name="Brown T."/>
            <person name="Cohen L."/>
        </authorList>
    </citation>
    <scope>NUCLEOTIDE SEQUENCE</scope>
    <source>
        <strain evidence="2">CCMP3278</strain>
    </source>
</reference>
<feature type="region of interest" description="Disordered" evidence="1">
    <location>
        <begin position="45"/>
        <end position="68"/>
    </location>
</feature>
<evidence type="ECO:0000256" key="1">
    <source>
        <dbReference type="SAM" id="MobiDB-lite"/>
    </source>
</evidence>
<sequence length="116" mass="12883">MSNVQYTNNEKFDLSPTSKRLQTNSDKLTRKQSMARFTSMVKVKRDTSAKSSDNSKAIVTSYNDSDDDDGDVFVNVVSRVSLAVDEYVDFVVAPKKSSYGKLSGKGALRKLLAKFN</sequence>
<protein>
    <submittedName>
        <fullName evidence="2">Uncharacterized protein</fullName>
    </submittedName>
</protein>